<dbReference type="GeneID" id="24439322"/>
<dbReference type="RefSeq" id="XP_012654703.1">
    <property type="nucleotide sequence ID" value="XM_012799249.1"/>
</dbReference>
<proteinExistence type="predicted"/>
<keyword evidence="2" id="KW-1185">Reference proteome</keyword>
<dbReference type="AlphaFoldDB" id="W7XFH2"/>
<gene>
    <name evidence="1" type="ORF">TTHERM_000502239</name>
</gene>
<sequence length="281" mass="33861">MITYTYQIIKKRPKLQFLNPQVYLEISDSSQNEKVLLFLDDFTQEIILLTPDQYFIYDIQKNSWLEKDLQFQKVHGVSDKLNFKFYDYHQDEEYNSKGKKIQKNYNMPDNNYEEQKNVYFIDESDDSQDDDLNIQDMLENIFENSHQIKIINYKQRKFFILNIEKGFIYKLDLRNIQKNNINTLDKVECIINFDISSQNILYKDKQFFYAIKIEQKDTAELENQNNLQGLQDLELQLEEELKIYDIIIPGFNSNEQQYSTPFYKNSVLCKDFAIFQVQKFA</sequence>
<dbReference type="InParanoid" id="W7XFH2"/>
<dbReference type="Proteomes" id="UP000009168">
    <property type="component" value="Unassembled WGS sequence"/>
</dbReference>
<protein>
    <submittedName>
        <fullName evidence="1">Uncharacterized protein</fullName>
    </submittedName>
</protein>
<evidence type="ECO:0000313" key="1">
    <source>
        <dbReference type="EMBL" id="EWS72766.1"/>
    </source>
</evidence>
<dbReference type="EMBL" id="GG662548">
    <property type="protein sequence ID" value="EWS72766.1"/>
    <property type="molecule type" value="Genomic_DNA"/>
</dbReference>
<evidence type="ECO:0000313" key="2">
    <source>
        <dbReference type="Proteomes" id="UP000009168"/>
    </source>
</evidence>
<organism evidence="1 2">
    <name type="scientific">Tetrahymena thermophila (strain SB210)</name>
    <dbReference type="NCBI Taxonomy" id="312017"/>
    <lineage>
        <taxon>Eukaryota</taxon>
        <taxon>Sar</taxon>
        <taxon>Alveolata</taxon>
        <taxon>Ciliophora</taxon>
        <taxon>Intramacronucleata</taxon>
        <taxon>Oligohymenophorea</taxon>
        <taxon>Hymenostomatida</taxon>
        <taxon>Tetrahymenina</taxon>
        <taxon>Tetrahymenidae</taxon>
        <taxon>Tetrahymena</taxon>
    </lineage>
</organism>
<accession>W7XFH2</accession>
<name>W7XFH2_TETTS</name>
<reference evidence="2" key="1">
    <citation type="journal article" date="2006" name="PLoS Biol.">
        <title>Macronuclear genome sequence of the ciliate Tetrahymena thermophila, a model eukaryote.</title>
        <authorList>
            <person name="Eisen J.A."/>
            <person name="Coyne R.S."/>
            <person name="Wu M."/>
            <person name="Wu D."/>
            <person name="Thiagarajan M."/>
            <person name="Wortman J.R."/>
            <person name="Badger J.H."/>
            <person name="Ren Q."/>
            <person name="Amedeo P."/>
            <person name="Jones K.M."/>
            <person name="Tallon L.J."/>
            <person name="Delcher A.L."/>
            <person name="Salzberg S.L."/>
            <person name="Silva J.C."/>
            <person name="Haas B.J."/>
            <person name="Majoros W.H."/>
            <person name="Farzad M."/>
            <person name="Carlton J.M."/>
            <person name="Smith R.K. Jr."/>
            <person name="Garg J."/>
            <person name="Pearlman R.E."/>
            <person name="Karrer K.M."/>
            <person name="Sun L."/>
            <person name="Manning G."/>
            <person name="Elde N.C."/>
            <person name="Turkewitz A.P."/>
            <person name="Asai D.J."/>
            <person name="Wilkes D.E."/>
            <person name="Wang Y."/>
            <person name="Cai H."/>
            <person name="Collins K."/>
            <person name="Stewart B.A."/>
            <person name="Lee S.R."/>
            <person name="Wilamowska K."/>
            <person name="Weinberg Z."/>
            <person name="Ruzzo W.L."/>
            <person name="Wloga D."/>
            <person name="Gaertig J."/>
            <person name="Frankel J."/>
            <person name="Tsao C.-C."/>
            <person name="Gorovsky M.A."/>
            <person name="Keeling P.J."/>
            <person name="Waller R.F."/>
            <person name="Patron N.J."/>
            <person name="Cherry J.M."/>
            <person name="Stover N.A."/>
            <person name="Krieger C.J."/>
            <person name="del Toro C."/>
            <person name="Ryder H.F."/>
            <person name="Williamson S.C."/>
            <person name="Barbeau R.A."/>
            <person name="Hamilton E.P."/>
            <person name="Orias E."/>
        </authorList>
    </citation>
    <scope>NUCLEOTIDE SEQUENCE [LARGE SCALE GENOMIC DNA]</scope>
    <source>
        <strain evidence="2">SB210</strain>
    </source>
</reference>
<dbReference type="KEGG" id="tet:TTHERM_000502239"/>